<dbReference type="EMBL" id="SPOF01000025">
    <property type="protein sequence ID" value="TIB11281.1"/>
    <property type="molecule type" value="Genomic_DNA"/>
</dbReference>
<accession>A0A4T0IQ57</accession>
<dbReference type="Proteomes" id="UP000306954">
    <property type="component" value="Unassembled WGS sequence"/>
</dbReference>
<feature type="compositionally biased region" description="Polar residues" evidence="1">
    <location>
        <begin position="78"/>
        <end position="95"/>
    </location>
</feature>
<reference evidence="2 3" key="1">
    <citation type="submission" date="2019-03" db="EMBL/GenBank/DDBJ databases">
        <title>Sequencing 23 genomes of Wallemia ichthyophaga.</title>
        <authorList>
            <person name="Gostincar C."/>
        </authorList>
    </citation>
    <scope>NUCLEOTIDE SEQUENCE [LARGE SCALE GENOMIC DNA]</scope>
    <source>
        <strain evidence="2 3">EXF-8621</strain>
    </source>
</reference>
<evidence type="ECO:0000313" key="2">
    <source>
        <dbReference type="EMBL" id="TIB11281.1"/>
    </source>
</evidence>
<evidence type="ECO:0000256" key="1">
    <source>
        <dbReference type="SAM" id="MobiDB-lite"/>
    </source>
</evidence>
<dbReference type="AlphaFoldDB" id="A0A4T0IQ57"/>
<gene>
    <name evidence="2" type="ORF">E3P90_02536</name>
</gene>
<feature type="region of interest" description="Disordered" evidence="1">
    <location>
        <begin position="1"/>
        <end position="95"/>
    </location>
</feature>
<organism evidence="2 3">
    <name type="scientific">Wallemia ichthyophaga</name>
    <dbReference type="NCBI Taxonomy" id="245174"/>
    <lineage>
        <taxon>Eukaryota</taxon>
        <taxon>Fungi</taxon>
        <taxon>Dikarya</taxon>
        <taxon>Basidiomycota</taxon>
        <taxon>Wallemiomycotina</taxon>
        <taxon>Wallemiomycetes</taxon>
        <taxon>Wallemiales</taxon>
        <taxon>Wallemiaceae</taxon>
        <taxon>Wallemia</taxon>
    </lineage>
</organism>
<feature type="compositionally biased region" description="Polar residues" evidence="1">
    <location>
        <begin position="61"/>
        <end position="71"/>
    </location>
</feature>
<name>A0A4T0IQ57_WALIC</name>
<evidence type="ECO:0000313" key="3">
    <source>
        <dbReference type="Proteomes" id="UP000306954"/>
    </source>
</evidence>
<feature type="compositionally biased region" description="Polar residues" evidence="1">
    <location>
        <begin position="19"/>
        <end position="29"/>
    </location>
</feature>
<protein>
    <submittedName>
        <fullName evidence="2">Uncharacterized protein</fullName>
    </submittedName>
</protein>
<comment type="caution">
    <text evidence="2">The sequence shown here is derived from an EMBL/GenBank/DDBJ whole genome shotgun (WGS) entry which is preliminary data.</text>
</comment>
<dbReference type="OrthoDB" id="10515171at2759"/>
<sequence>MSNYSNDTTDEGGYGVNTHGDSFSRSNQAGFEGVDDGSIKNTPTPSTHSDSSFGVAGLANDGSNNETTQVESFAGSINPLQTEPATESNSNNVGG</sequence>
<proteinExistence type="predicted"/>
<feature type="compositionally biased region" description="Polar residues" evidence="1">
    <location>
        <begin position="39"/>
        <end position="52"/>
    </location>
</feature>